<proteinExistence type="predicted"/>
<dbReference type="CDD" id="cd02440">
    <property type="entry name" value="AdoMet_MTases"/>
    <property type="match status" value="1"/>
</dbReference>
<protein>
    <submittedName>
        <fullName evidence="1">Ribosomal protein L11 methyltransferase</fullName>
    </submittedName>
</protein>
<dbReference type="InterPro" id="IPR002052">
    <property type="entry name" value="DNA_methylase_N6_adenine_CS"/>
</dbReference>
<dbReference type="InterPro" id="IPR051720">
    <property type="entry name" value="rRNA_MeTrfase/Polyamine_Synth"/>
</dbReference>
<organism evidence="1 2">
    <name type="scientific">Ferroplasma acidarmanus Fer1</name>
    <dbReference type="NCBI Taxonomy" id="333146"/>
    <lineage>
        <taxon>Archaea</taxon>
        <taxon>Methanobacteriati</taxon>
        <taxon>Thermoplasmatota</taxon>
        <taxon>Thermoplasmata</taxon>
        <taxon>Thermoplasmatales</taxon>
        <taxon>Ferroplasmaceae</taxon>
        <taxon>Ferroplasma</taxon>
    </lineage>
</organism>
<dbReference type="GO" id="GO:0008168">
    <property type="term" value="F:methyltransferase activity"/>
    <property type="evidence" value="ECO:0007669"/>
    <property type="project" value="UniProtKB-KW"/>
</dbReference>
<name>S0ASW2_FERAC</name>
<keyword evidence="2" id="KW-1185">Reference proteome</keyword>
<dbReference type="AlphaFoldDB" id="S0ASW2"/>
<dbReference type="GO" id="GO:0003676">
    <property type="term" value="F:nucleic acid binding"/>
    <property type="evidence" value="ECO:0007669"/>
    <property type="project" value="InterPro"/>
</dbReference>
<accession>S0ASW2</accession>
<keyword evidence="1" id="KW-0808">Transferase</keyword>
<dbReference type="GO" id="GO:0032259">
    <property type="term" value="P:methylation"/>
    <property type="evidence" value="ECO:0007669"/>
    <property type="project" value="UniProtKB-KW"/>
</dbReference>
<dbReference type="Pfam" id="PF06325">
    <property type="entry name" value="PrmA"/>
    <property type="match status" value="1"/>
</dbReference>
<dbReference type="PANTHER" id="PTHR23290:SF0">
    <property type="entry name" value="RRNA N6-ADENOSINE-METHYLTRANSFERASE METTL5"/>
    <property type="match status" value="1"/>
</dbReference>
<dbReference type="PROSITE" id="PS00092">
    <property type="entry name" value="N6_MTASE"/>
    <property type="match status" value="1"/>
</dbReference>
<dbReference type="SUPFAM" id="SSF53335">
    <property type="entry name" value="S-adenosyl-L-methionine-dependent methyltransferases"/>
    <property type="match status" value="1"/>
</dbReference>
<keyword evidence="1" id="KW-0489">Methyltransferase</keyword>
<dbReference type="PANTHER" id="PTHR23290">
    <property type="entry name" value="RRNA N6-ADENOSINE-METHYLTRANSFERASE METTL5"/>
    <property type="match status" value="1"/>
</dbReference>
<dbReference type="Gene3D" id="3.40.50.150">
    <property type="entry name" value="Vaccinia Virus protein VP39"/>
    <property type="match status" value="1"/>
</dbReference>
<keyword evidence="1" id="KW-0687">Ribonucleoprotein</keyword>
<dbReference type="PATRIC" id="fig|333146.12.peg.1202"/>
<reference evidence="1 2" key="1">
    <citation type="journal article" date="2007" name="Proc. Natl. Acad. Sci. U.S.A.">
        <title>Genome dynamics in a natural archaeal population.</title>
        <authorList>
            <person name="Allen E.E."/>
            <person name="Tyson G.W."/>
            <person name="Whitaker R.J."/>
            <person name="Detter J.C."/>
            <person name="Richardson P.M."/>
            <person name="Banfield J.F."/>
        </authorList>
    </citation>
    <scope>NUCLEOTIDE SEQUENCE [LARGE SCALE GENOMIC DNA]</scope>
    <source>
        <strain evidence="2">fer1</strain>
    </source>
</reference>
<keyword evidence="1" id="KW-0689">Ribosomal protein</keyword>
<sequence>MLEKPASYNIDLEQYPTDANSASTLLTEAYMDGNILGKTVIDLGTGTGIFAIGSCYLGASHATGIDIDPAMIEISRRNAEPFPCAEFINSSISEVHGNYDTVIMNPPFGSVIKHDDMPFIIKALEIGTHIYSIHNIKSYGYIKEFYSERMRLIRQERIFIKVPRIYPHHTEAYHEIESLLVYGIKN</sequence>
<dbReference type="GO" id="GO:0005840">
    <property type="term" value="C:ribosome"/>
    <property type="evidence" value="ECO:0007669"/>
    <property type="project" value="UniProtKB-KW"/>
</dbReference>
<dbReference type="KEGG" id="fac:FACI_IFERC01G1185"/>
<dbReference type="HOGENOM" id="CLU_074702_1_0_2"/>
<dbReference type="Proteomes" id="UP000014660">
    <property type="component" value="Chromosome"/>
</dbReference>
<dbReference type="GeneID" id="16025362"/>
<evidence type="ECO:0000313" key="2">
    <source>
        <dbReference type="Proteomes" id="UP000014660"/>
    </source>
</evidence>
<dbReference type="InterPro" id="IPR029063">
    <property type="entry name" value="SAM-dependent_MTases_sf"/>
</dbReference>
<gene>
    <name evidence="1" type="ORF">FACI_IFERC00001G1185</name>
</gene>
<dbReference type="EMBL" id="CP004145">
    <property type="protein sequence ID" value="AGO61165.1"/>
    <property type="molecule type" value="Genomic_DNA"/>
</dbReference>
<dbReference type="RefSeq" id="WP_019841610.1">
    <property type="nucleotide sequence ID" value="NC_021592.1"/>
</dbReference>
<evidence type="ECO:0000313" key="1">
    <source>
        <dbReference type="EMBL" id="AGO61165.1"/>
    </source>
</evidence>